<dbReference type="EMBL" id="JAPQER010000004">
    <property type="protein sequence ID" value="MCY6484881.1"/>
    <property type="molecule type" value="Genomic_DNA"/>
</dbReference>
<evidence type="ECO:0008006" key="3">
    <source>
        <dbReference type="Google" id="ProtNLM"/>
    </source>
</evidence>
<evidence type="ECO:0000313" key="2">
    <source>
        <dbReference type="Proteomes" id="UP001078443"/>
    </source>
</evidence>
<accession>A0ABT4D0X6</accession>
<name>A0ABT4D0X6_9CLOT</name>
<gene>
    <name evidence="1" type="ORF">OW763_11065</name>
</gene>
<organism evidence="1 2">
    <name type="scientific">Clostridium aestuarii</name>
    <dbReference type="NCBI Taxonomy" id="338193"/>
    <lineage>
        <taxon>Bacteria</taxon>
        <taxon>Bacillati</taxon>
        <taxon>Bacillota</taxon>
        <taxon>Clostridia</taxon>
        <taxon>Eubacteriales</taxon>
        <taxon>Clostridiaceae</taxon>
        <taxon>Clostridium</taxon>
    </lineage>
</organism>
<proteinExistence type="predicted"/>
<evidence type="ECO:0000313" key="1">
    <source>
        <dbReference type="EMBL" id="MCY6484881.1"/>
    </source>
</evidence>
<sequence>MKDELMLKKLMETYQLFAEFNEKTFLENYSNLNINEVQAIFIYVR</sequence>
<comment type="caution">
    <text evidence="1">The sequence shown here is derived from an EMBL/GenBank/DDBJ whole genome shotgun (WGS) entry which is preliminary data.</text>
</comment>
<dbReference type="Proteomes" id="UP001078443">
    <property type="component" value="Unassembled WGS sequence"/>
</dbReference>
<protein>
    <recommendedName>
        <fullName evidence="3">MarR family transcriptional regulator</fullName>
    </recommendedName>
</protein>
<dbReference type="RefSeq" id="WP_268041205.1">
    <property type="nucleotide sequence ID" value="NZ_JAPQER010000004.1"/>
</dbReference>
<reference evidence="1" key="1">
    <citation type="submission" date="2022-12" db="EMBL/GenBank/DDBJ databases">
        <authorList>
            <person name="Wang J."/>
        </authorList>
    </citation>
    <scope>NUCLEOTIDE SEQUENCE</scope>
    <source>
        <strain evidence="1">HY-45-18</strain>
    </source>
</reference>
<keyword evidence="2" id="KW-1185">Reference proteome</keyword>